<dbReference type="AlphaFoldDB" id="A0A1T5K2N9"/>
<feature type="compositionally biased region" description="Polar residues" evidence="4">
    <location>
        <begin position="125"/>
        <end position="136"/>
    </location>
</feature>
<reference evidence="6 7" key="1">
    <citation type="submission" date="2017-02" db="EMBL/GenBank/DDBJ databases">
        <authorList>
            <person name="Peterson S.W."/>
        </authorList>
    </citation>
    <scope>NUCLEOTIDE SEQUENCE [LARGE SCALE GENOMIC DNA]</scope>
    <source>
        <strain evidence="6 7">DSM 25262</strain>
    </source>
</reference>
<feature type="domain" description="HTH hxlR-type" evidence="5">
    <location>
        <begin position="11"/>
        <end position="109"/>
    </location>
</feature>
<accession>A0A1T5K2N9</accession>
<dbReference type="PROSITE" id="PS51118">
    <property type="entry name" value="HTH_HXLR"/>
    <property type="match status" value="1"/>
</dbReference>
<dbReference type="Pfam" id="PF01638">
    <property type="entry name" value="HxlR"/>
    <property type="match status" value="1"/>
</dbReference>
<evidence type="ECO:0000256" key="3">
    <source>
        <dbReference type="ARBA" id="ARBA00023163"/>
    </source>
</evidence>
<dbReference type="EMBL" id="FUZU01000001">
    <property type="protein sequence ID" value="SKC57854.1"/>
    <property type="molecule type" value="Genomic_DNA"/>
</dbReference>
<dbReference type="OrthoDB" id="8231503at2"/>
<dbReference type="InterPro" id="IPR036388">
    <property type="entry name" value="WH-like_DNA-bd_sf"/>
</dbReference>
<keyword evidence="7" id="KW-1185">Reference proteome</keyword>
<dbReference type="RefSeq" id="WP_079686258.1">
    <property type="nucleotide sequence ID" value="NZ_FUZU01000001.1"/>
</dbReference>
<organism evidence="6 7">
    <name type="scientific">Ohtaekwangia koreensis</name>
    <dbReference type="NCBI Taxonomy" id="688867"/>
    <lineage>
        <taxon>Bacteria</taxon>
        <taxon>Pseudomonadati</taxon>
        <taxon>Bacteroidota</taxon>
        <taxon>Cytophagia</taxon>
        <taxon>Cytophagales</taxon>
        <taxon>Fulvivirgaceae</taxon>
        <taxon>Ohtaekwangia</taxon>
    </lineage>
</organism>
<dbReference type="InterPro" id="IPR036390">
    <property type="entry name" value="WH_DNA-bd_sf"/>
</dbReference>
<dbReference type="GO" id="GO:0003677">
    <property type="term" value="F:DNA binding"/>
    <property type="evidence" value="ECO:0007669"/>
    <property type="project" value="UniProtKB-KW"/>
</dbReference>
<evidence type="ECO:0000256" key="4">
    <source>
        <dbReference type="SAM" id="MobiDB-lite"/>
    </source>
</evidence>
<evidence type="ECO:0000256" key="1">
    <source>
        <dbReference type="ARBA" id="ARBA00023015"/>
    </source>
</evidence>
<evidence type="ECO:0000313" key="7">
    <source>
        <dbReference type="Proteomes" id="UP000190961"/>
    </source>
</evidence>
<gene>
    <name evidence="6" type="ORF">SAMN05660236_1736</name>
</gene>
<evidence type="ECO:0000256" key="2">
    <source>
        <dbReference type="ARBA" id="ARBA00023125"/>
    </source>
</evidence>
<keyword evidence="1" id="KW-0805">Transcription regulation</keyword>
<dbReference type="PANTHER" id="PTHR33204">
    <property type="entry name" value="TRANSCRIPTIONAL REGULATOR, MARR FAMILY"/>
    <property type="match status" value="1"/>
</dbReference>
<dbReference type="InterPro" id="IPR002577">
    <property type="entry name" value="HTH_HxlR"/>
</dbReference>
<protein>
    <submittedName>
        <fullName evidence="6">Transcriptional regulator, HxlR family</fullName>
    </submittedName>
</protein>
<sequence>MSKKKDLAPQCSIDYGFQRIGGKHKGRIIWHLSHGLLRYGQLRKAVTGIAPKMLTQALRELEDDGLIKRYEYIELPPRVEYELTDSGRELLPFIKLLGDWATKEMARLNIPSMHVPRYKPGILNESATSHTNTSSPVAAAVEV</sequence>
<evidence type="ECO:0000313" key="6">
    <source>
        <dbReference type="EMBL" id="SKC57854.1"/>
    </source>
</evidence>
<dbReference type="PANTHER" id="PTHR33204:SF29">
    <property type="entry name" value="TRANSCRIPTIONAL REGULATOR"/>
    <property type="match status" value="1"/>
</dbReference>
<keyword evidence="3" id="KW-0804">Transcription</keyword>
<dbReference type="Proteomes" id="UP000190961">
    <property type="component" value="Unassembled WGS sequence"/>
</dbReference>
<dbReference type="Gene3D" id="1.10.10.10">
    <property type="entry name" value="Winged helix-like DNA-binding domain superfamily/Winged helix DNA-binding domain"/>
    <property type="match status" value="1"/>
</dbReference>
<dbReference type="STRING" id="688867.SAMN05660236_1736"/>
<proteinExistence type="predicted"/>
<dbReference type="SUPFAM" id="SSF46785">
    <property type="entry name" value="Winged helix' DNA-binding domain"/>
    <property type="match status" value="1"/>
</dbReference>
<feature type="region of interest" description="Disordered" evidence="4">
    <location>
        <begin position="124"/>
        <end position="143"/>
    </location>
</feature>
<name>A0A1T5K2N9_9BACT</name>
<keyword evidence="2" id="KW-0238">DNA-binding</keyword>
<evidence type="ECO:0000259" key="5">
    <source>
        <dbReference type="PROSITE" id="PS51118"/>
    </source>
</evidence>